<dbReference type="PANTHER" id="PTHR11049:SF16">
    <property type="entry name" value="PROTEIN VDLD"/>
    <property type="match status" value="1"/>
</dbReference>
<reference evidence="6" key="1">
    <citation type="submission" date="2016-11" db="EMBL/GenBank/DDBJ databases">
        <authorList>
            <person name="Varghese N."/>
            <person name="Submissions S."/>
        </authorList>
    </citation>
    <scope>NUCLEOTIDE SEQUENCE [LARGE SCALE GENOMIC DNA]</scope>
    <source>
        <strain evidence="6">DSM 22638</strain>
    </source>
</reference>
<dbReference type="AlphaFoldDB" id="A0A1M5I6U1"/>
<dbReference type="InterPro" id="IPR006683">
    <property type="entry name" value="Thioestr_dom"/>
</dbReference>
<dbReference type="PROSITE" id="PS51770">
    <property type="entry name" value="HOTDOG_ACOT"/>
    <property type="match status" value="1"/>
</dbReference>
<name>A0A1M5I6U1_9FLAO</name>
<evidence type="ECO:0000256" key="1">
    <source>
        <dbReference type="ARBA" id="ARBA00010458"/>
    </source>
</evidence>
<evidence type="ECO:0000313" key="5">
    <source>
        <dbReference type="EMBL" id="SHG23630.1"/>
    </source>
</evidence>
<protein>
    <submittedName>
        <fullName evidence="5">Uncharacterized domain 1-containing protein</fullName>
    </submittedName>
</protein>
<evidence type="ECO:0000256" key="3">
    <source>
        <dbReference type="PROSITE-ProRule" id="PRU01106"/>
    </source>
</evidence>
<keyword evidence="6" id="KW-1185">Reference proteome</keyword>
<dbReference type="Gene3D" id="3.10.129.10">
    <property type="entry name" value="Hotdog Thioesterase"/>
    <property type="match status" value="1"/>
</dbReference>
<keyword evidence="2 3" id="KW-0378">Hydrolase</keyword>
<evidence type="ECO:0000256" key="2">
    <source>
        <dbReference type="ARBA" id="ARBA00022801"/>
    </source>
</evidence>
<dbReference type="InterPro" id="IPR040170">
    <property type="entry name" value="Cytosol_ACT"/>
</dbReference>
<dbReference type="STRING" id="570519.SAMN04488116_0458"/>
<dbReference type="Proteomes" id="UP000184532">
    <property type="component" value="Unassembled WGS sequence"/>
</dbReference>
<dbReference type="GO" id="GO:0005829">
    <property type="term" value="C:cytosol"/>
    <property type="evidence" value="ECO:0007669"/>
    <property type="project" value="TreeGrafter"/>
</dbReference>
<dbReference type="GO" id="GO:0006637">
    <property type="term" value="P:acyl-CoA metabolic process"/>
    <property type="evidence" value="ECO:0007669"/>
    <property type="project" value="TreeGrafter"/>
</dbReference>
<organism evidence="5 6">
    <name type="scientific">Flagellimonas flava</name>
    <dbReference type="NCBI Taxonomy" id="570519"/>
    <lineage>
        <taxon>Bacteria</taxon>
        <taxon>Pseudomonadati</taxon>
        <taxon>Bacteroidota</taxon>
        <taxon>Flavobacteriia</taxon>
        <taxon>Flavobacteriales</taxon>
        <taxon>Flavobacteriaceae</taxon>
        <taxon>Flagellimonas</taxon>
    </lineage>
</organism>
<dbReference type="InterPro" id="IPR033120">
    <property type="entry name" value="HOTDOG_ACOT"/>
</dbReference>
<dbReference type="CDD" id="cd03442">
    <property type="entry name" value="BFIT_BACH"/>
    <property type="match status" value="1"/>
</dbReference>
<accession>A0A1M5I6U1</accession>
<evidence type="ECO:0000313" key="6">
    <source>
        <dbReference type="Proteomes" id="UP000184532"/>
    </source>
</evidence>
<dbReference type="InterPro" id="IPR029069">
    <property type="entry name" value="HotDog_dom_sf"/>
</dbReference>
<sequence length="194" mass="21881">MFSWKPRHIYRIKMKKFKTAKESRVSITELMLPSHSNFGGKVHGGHILNLMDQIAFACASKHSQAYCVTASVNRVNFLNPIEVGELVTLKASINYTGRTSMVVGVRVESENVKTGETKHCNSSYFTMVAKDDNGKNLAVPGLQIEDVNGLRRFARSKERKLSASDRDSKYSPRKFKVNEYLHVLEGENVKLDLD</sequence>
<proteinExistence type="inferred from homology"/>
<comment type="similarity">
    <text evidence="1">Belongs to the acyl coenzyme A hydrolase family.</text>
</comment>
<feature type="domain" description="HotDog ACOT-type" evidence="4">
    <location>
        <begin position="21"/>
        <end position="133"/>
    </location>
</feature>
<dbReference type="SUPFAM" id="SSF54637">
    <property type="entry name" value="Thioesterase/thiol ester dehydrase-isomerase"/>
    <property type="match status" value="1"/>
</dbReference>
<gene>
    <name evidence="5" type="ORF">SAMN04488116_0458</name>
</gene>
<dbReference type="EMBL" id="FQWL01000001">
    <property type="protein sequence ID" value="SHG23630.1"/>
    <property type="molecule type" value="Genomic_DNA"/>
</dbReference>
<dbReference type="Pfam" id="PF03061">
    <property type="entry name" value="4HBT"/>
    <property type="match status" value="1"/>
</dbReference>
<dbReference type="PANTHER" id="PTHR11049">
    <property type="entry name" value="ACYL COENZYME A THIOESTER HYDROLASE"/>
    <property type="match status" value="1"/>
</dbReference>
<dbReference type="GO" id="GO:0052816">
    <property type="term" value="F:long-chain fatty acyl-CoA hydrolase activity"/>
    <property type="evidence" value="ECO:0007669"/>
    <property type="project" value="TreeGrafter"/>
</dbReference>
<evidence type="ECO:0000259" key="4">
    <source>
        <dbReference type="PROSITE" id="PS51770"/>
    </source>
</evidence>